<name>A0ABD3BUQ8_9LAMI</name>
<evidence type="ECO:0000313" key="2">
    <source>
        <dbReference type="Proteomes" id="UP001632038"/>
    </source>
</evidence>
<sequence>MTRGFTGLKFVRARVVIFQPVFRFVLFDVRSPEKTIPEVLHQSLVKFRKRVIFGSLR</sequence>
<accession>A0ABD3BUQ8</accession>
<reference evidence="2" key="1">
    <citation type="journal article" date="2024" name="IScience">
        <title>Strigolactones Initiate the Formation of Haustorium-like Structures in Castilleja.</title>
        <authorList>
            <person name="Buerger M."/>
            <person name="Peterson D."/>
            <person name="Chory J."/>
        </authorList>
    </citation>
    <scope>NUCLEOTIDE SEQUENCE [LARGE SCALE GENOMIC DNA]</scope>
</reference>
<dbReference type="Proteomes" id="UP001632038">
    <property type="component" value="Unassembled WGS sequence"/>
</dbReference>
<gene>
    <name evidence="1" type="ORF">CASFOL_035352</name>
</gene>
<dbReference type="AlphaFoldDB" id="A0ABD3BUQ8"/>
<keyword evidence="2" id="KW-1185">Reference proteome</keyword>
<organism evidence="1 2">
    <name type="scientific">Castilleja foliolosa</name>
    <dbReference type="NCBI Taxonomy" id="1961234"/>
    <lineage>
        <taxon>Eukaryota</taxon>
        <taxon>Viridiplantae</taxon>
        <taxon>Streptophyta</taxon>
        <taxon>Embryophyta</taxon>
        <taxon>Tracheophyta</taxon>
        <taxon>Spermatophyta</taxon>
        <taxon>Magnoliopsida</taxon>
        <taxon>eudicotyledons</taxon>
        <taxon>Gunneridae</taxon>
        <taxon>Pentapetalae</taxon>
        <taxon>asterids</taxon>
        <taxon>lamiids</taxon>
        <taxon>Lamiales</taxon>
        <taxon>Orobanchaceae</taxon>
        <taxon>Pedicularideae</taxon>
        <taxon>Castillejinae</taxon>
        <taxon>Castilleja</taxon>
    </lineage>
</organism>
<comment type="caution">
    <text evidence="1">The sequence shown here is derived from an EMBL/GenBank/DDBJ whole genome shotgun (WGS) entry which is preliminary data.</text>
</comment>
<dbReference type="EMBL" id="JAVIJP010000066">
    <property type="protein sequence ID" value="KAL3620440.1"/>
    <property type="molecule type" value="Genomic_DNA"/>
</dbReference>
<evidence type="ECO:0000313" key="1">
    <source>
        <dbReference type="EMBL" id="KAL3620440.1"/>
    </source>
</evidence>
<protein>
    <submittedName>
        <fullName evidence="1">Uncharacterized protein</fullName>
    </submittedName>
</protein>
<proteinExistence type="predicted"/>